<dbReference type="Gene3D" id="3.40.30.60">
    <property type="entry name" value="FHIPEP family, domain 1"/>
    <property type="match status" value="1"/>
</dbReference>
<keyword evidence="3 7" id="KW-1003">Cell membrane</keyword>
<evidence type="ECO:0000256" key="5">
    <source>
        <dbReference type="ARBA" id="ARBA00022989"/>
    </source>
</evidence>
<dbReference type="PROSITE" id="PS00994">
    <property type="entry name" value="FHIPEP"/>
    <property type="match status" value="1"/>
</dbReference>
<keyword evidence="4 7" id="KW-0812">Transmembrane</keyword>
<evidence type="ECO:0000256" key="3">
    <source>
        <dbReference type="ARBA" id="ARBA00022475"/>
    </source>
</evidence>
<evidence type="ECO:0000256" key="7">
    <source>
        <dbReference type="RuleBase" id="RU364093"/>
    </source>
</evidence>
<dbReference type="Gene3D" id="1.10.8.540">
    <property type="entry name" value="FHIPEP family, domain 3"/>
    <property type="match status" value="1"/>
</dbReference>
<keyword evidence="8" id="KW-0966">Cell projection</keyword>
<proteinExistence type="inferred from homology"/>
<sequence>MSGSATPLRSQPTVLDRLRQIFGHQDILFAAGMIALVAVLVLPMPTMVVDVGLATSITLSVLILMVALWIDKPLDFSSFPTVLLVVTLLRLSLDLATTRLILTNGHHGLDAAGSVINGFASFIVGGDFVIGVVVFAILIVINFMVITKGAGRIAEVAARFSLDAMPGKQMAIDADLSAGLITDQVARARRRELEEESSFFGAMDGASKFVRGDAIASIIITLVNVAGGIIIGTLRHGLAISQAATFYTTLTIGEGIVSQIPALIVSLGAGMLVSKGAGRGSADRAFVSQLSNQSKPLFLASAMAGLFALLPGLPFLPFAALAGITAGAAVLVRKGDQRRTQDAAAKARSEAGDKPQEEPIQELMRIDDIRIELGMGLISAAQGDNGLTEKIRKLRRSIAMDYGFLLPAVRIKDNLELNNSEYSLQVFGVEVARETMELGRLLAFSPGGQKLQIAGKDTLEPSFRIPARWIVPAQQQEAAQQGLTVVDVETVLTTHLSETIKAHMSQLLTYSATQKLLDNLGPENQKLVQDLIPGLVPLTTLQKVLANLLAERISIRHLTLILEAMHEAASFTRNVRLMTEHVRSRLALQISRSLLGEDGFISVIPLSPQWERELNEAIIVDGDQRTFVLSPSRTQEFVQVVRAKLAAATARGTWPAILTSGEVRPFVRTLVERINPTISVIAHAEVHQRSKLRTVDQI</sequence>
<dbReference type="InterPro" id="IPR042193">
    <property type="entry name" value="FHIPEP_3"/>
</dbReference>
<reference evidence="8 9" key="1">
    <citation type="journal article" date="2018" name="Arch. Microbiol.">
        <title>New insights into the metabolic potential of the phototrophic purple bacterium Rhodopila globiformis DSM 161(T) from its draft genome sequence and evidence for a vanadium-dependent nitrogenase.</title>
        <authorList>
            <person name="Imhoff J.F."/>
            <person name="Rahn T."/>
            <person name="Kunzel S."/>
            <person name="Neulinger S.C."/>
        </authorList>
    </citation>
    <scope>NUCLEOTIDE SEQUENCE [LARGE SCALE GENOMIC DNA]</scope>
    <source>
        <strain evidence="8 9">DSM 161</strain>
    </source>
</reference>
<comment type="caution">
    <text evidence="8">The sequence shown here is derived from an EMBL/GenBank/DDBJ whole genome shotgun (WGS) entry which is preliminary data.</text>
</comment>
<dbReference type="GO" id="GO:0009306">
    <property type="term" value="P:protein secretion"/>
    <property type="evidence" value="ECO:0007669"/>
    <property type="project" value="InterPro"/>
</dbReference>
<keyword evidence="7" id="KW-1006">Bacterial flagellum protein export</keyword>
<evidence type="ECO:0000313" key="9">
    <source>
        <dbReference type="Proteomes" id="UP000239724"/>
    </source>
</evidence>
<feature type="transmembrane region" description="Helical" evidence="7">
    <location>
        <begin position="122"/>
        <end position="145"/>
    </location>
</feature>
<dbReference type="InterPro" id="IPR025505">
    <property type="entry name" value="FHIPEP_CS"/>
</dbReference>
<dbReference type="GO" id="GO:0044780">
    <property type="term" value="P:bacterial-type flagellum assembly"/>
    <property type="evidence" value="ECO:0007669"/>
    <property type="project" value="InterPro"/>
</dbReference>
<evidence type="ECO:0000313" key="8">
    <source>
        <dbReference type="EMBL" id="PPQ27776.1"/>
    </source>
</evidence>
<feature type="transmembrane region" description="Helical" evidence="7">
    <location>
        <begin position="294"/>
        <end position="310"/>
    </location>
</feature>
<dbReference type="PANTHER" id="PTHR30161">
    <property type="entry name" value="FLAGELLAR EXPORT PROTEIN, MEMBRANE FLHA SUBUNIT-RELATED"/>
    <property type="match status" value="1"/>
</dbReference>
<evidence type="ECO:0000256" key="2">
    <source>
        <dbReference type="ARBA" id="ARBA00008835"/>
    </source>
</evidence>
<dbReference type="AlphaFoldDB" id="A0A2S6MZK2"/>
<keyword evidence="5 7" id="KW-1133">Transmembrane helix</keyword>
<feature type="transmembrane region" description="Helical" evidence="7">
    <location>
        <begin position="27"/>
        <end position="45"/>
    </location>
</feature>
<evidence type="ECO:0000256" key="1">
    <source>
        <dbReference type="ARBA" id="ARBA00004651"/>
    </source>
</evidence>
<dbReference type="PANTHER" id="PTHR30161:SF1">
    <property type="entry name" value="FLAGELLAR BIOSYNTHESIS PROTEIN FLHA-RELATED"/>
    <property type="match status" value="1"/>
</dbReference>
<dbReference type="OrthoDB" id="9759185at2"/>
<dbReference type="PRINTS" id="PR00949">
    <property type="entry name" value="TYPE3IMAPROT"/>
</dbReference>
<gene>
    <name evidence="7" type="primary">flhA</name>
    <name evidence="8" type="ORF">CCS01_26680</name>
</gene>
<dbReference type="Gene3D" id="3.40.50.12790">
    <property type="entry name" value="FHIPEP family, domain 4"/>
    <property type="match status" value="1"/>
</dbReference>
<dbReference type="InterPro" id="IPR006301">
    <property type="entry name" value="FlhA"/>
</dbReference>
<name>A0A2S6MZK2_RHOGL</name>
<organism evidence="8 9">
    <name type="scientific">Rhodopila globiformis</name>
    <name type="common">Rhodopseudomonas globiformis</name>
    <dbReference type="NCBI Taxonomy" id="1071"/>
    <lineage>
        <taxon>Bacteria</taxon>
        <taxon>Pseudomonadati</taxon>
        <taxon>Pseudomonadota</taxon>
        <taxon>Alphaproteobacteria</taxon>
        <taxon>Acetobacterales</taxon>
        <taxon>Acetobacteraceae</taxon>
        <taxon>Rhodopila</taxon>
    </lineage>
</organism>
<feature type="transmembrane region" description="Helical" evidence="7">
    <location>
        <begin position="82"/>
        <end position="102"/>
    </location>
</feature>
<dbReference type="EMBL" id="NHRY01000254">
    <property type="protein sequence ID" value="PPQ27776.1"/>
    <property type="molecule type" value="Genomic_DNA"/>
</dbReference>
<dbReference type="NCBIfam" id="TIGR01398">
    <property type="entry name" value="FlhA"/>
    <property type="match status" value="1"/>
</dbReference>
<keyword evidence="7" id="KW-0653">Protein transport</keyword>
<keyword evidence="8" id="KW-0282">Flagellum</keyword>
<dbReference type="GO" id="GO:0005886">
    <property type="term" value="C:plasma membrane"/>
    <property type="evidence" value="ECO:0007669"/>
    <property type="project" value="UniProtKB-SubCell"/>
</dbReference>
<dbReference type="InterPro" id="IPR042196">
    <property type="entry name" value="FHIPEP_4"/>
</dbReference>
<protein>
    <recommendedName>
        <fullName evidence="7">Flagellar biosynthesis protein FlhA</fullName>
    </recommendedName>
</protein>
<keyword evidence="6 7" id="KW-0472">Membrane</keyword>
<keyword evidence="8" id="KW-0969">Cilium</keyword>
<accession>A0A2S6MZK2</accession>
<dbReference type="Proteomes" id="UP000239724">
    <property type="component" value="Unassembled WGS sequence"/>
</dbReference>
<dbReference type="RefSeq" id="WP_104521866.1">
    <property type="nucleotide sequence ID" value="NZ_NHRY01000254.1"/>
</dbReference>
<evidence type="ECO:0000256" key="6">
    <source>
        <dbReference type="ARBA" id="ARBA00023136"/>
    </source>
</evidence>
<dbReference type="InterPro" id="IPR001712">
    <property type="entry name" value="T3SS_FHIPEP"/>
</dbReference>
<comment type="subcellular location">
    <subcellularLocation>
        <location evidence="1 7">Cell membrane</location>
        <topology evidence="1 7">Multi-pass membrane protein</topology>
    </subcellularLocation>
</comment>
<comment type="similarity">
    <text evidence="2 7">Belongs to the FHIPEP (flagella/HR/invasion proteins export pore) family.</text>
</comment>
<comment type="function">
    <text evidence="7">Required for formation of the rod structure of the flagellar apparatus. Together with FliI and FliH, may constitute the export apparatus of flagellin.</text>
</comment>
<dbReference type="Pfam" id="PF00771">
    <property type="entry name" value="FHIPEP"/>
    <property type="match status" value="1"/>
</dbReference>
<evidence type="ECO:0000256" key="4">
    <source>
        <dbReference type="ARBA" id="ARBA00022692"/>
    </source>
</evidence>
<keyword evidence="7" id="KW-1005">Bacterial flagellum biogenesis</keyword>
<keyword evidence="7" id="KW-0813">Transport</keyword>
<dbReference type="InterPro" id="IPR042194">
    <property type="entry name" value="FHIPEP_1"/>
</dbReference>
<feature type="transmembrane region" description="Helical" evidence="7">
    <location>
        <begin position="51"/>
        <end position="70"/>
    </location>
</feature>
<feature type="transmembrane region" description="Helical" evidence="7">
    <location>
        <begin position="214"/>
        <end position="234"/>
    </location>
</feature>
<feature type="transmembrane region" description="Helical" evidence="7">
    <location>
        <begin position="246"/>
        <end position="273"/>
    </location>
</feature>
<dbReference type="PIRSF" id="PIRSF005419">
    <property type="entry name" value="FlhA"/>
    <property type="match status" value="1"/>
</dbReference>
<keyword evidence="9" id="KW-1185">Reference proteome</keyword>